<reference evidence="2" key="1">
    <citation type="submission" date="2022-11" db="UniProtKB">
        <authorList>
            <consortium name="WormBaseParasite"/>
        </authorList>
    </citation>
    <scope>IDENTIFICATION</scope>
</reference>
<evidence type="ECO:0000313" key="1">
    <source>
        <dbReference type="Proteomes" id="UP000887566"/>
    </source>
</evidence>
<dbReference type="WBParaSite" id="PSAMB.scaffold21198size644.g38230.t1">
    <property type="protein sequence ID" value="PSAMB.scaffold21198size644.g38230.t1"/>
    <property type="gene ID" value="PSAMB.scaffold21198size644.g38230"/>
</dbReference>
<evidence type="ECO:0000313" key="2">
    <source>
        <dbReference type="WBParaSite" id="PSAMB.scaffold21198size644.g38230.t1"/>
    </source>
</evidence>
<sequence>LLAWIRRWMPWLSNRTTDNTLAGVQKKLDEFRGYRRKEKPPRIEQKGRLETSFNTLQTKLRLSNRPAFLPTEGHLVK</sequence>
<protein>
    <submittedName>
        <fullName evidence="2">Uncharacterized protein</fullName>
    </submittedName>
</protein>
<proteinExistence type="predicted"/>
<organism evidence="1 2">
    <name type="scientific">Plectus sambesii</name>
    <dbReference type="NCBI Taxonomy" id="2011161"/>
    <lineage>
        <taxon>Eukaryota</taxon>
        <taxon>Metazoa</taxon>
        <taxon>Ecdysozoa</taxon>
        <taxon>Nematoda</taxon>
        <taxon>Chromadorea</taxon>
        <taxon>Plectida</taxon>
        <taxon>Plectina</taxon>
        <taxon>Plectoidea</taxon>
        <taxon>Plectidae</taxon>
        <taxon>Plectus</taxon>
    </lineage>
</organism>
<dbReference type="Proteomes" id="UP000887566">
    <property type="component" value="Unplaced"/>
</dbReference>
<dbReference type="AlphaFoldDB" id="A0A914VLE4"/>
<dbReference type="SUPFAM" id="SSF46966">
    <property type="entry name" value="Spectrin repeat"/>
    <property type="match status" value="1"/>
</dbReference>
<dbReference type="Gene3D" id="1.20.58.60">
    <property type="match status" value="1"/>
</dbReference>
<dbReference type="PANTHER" id="PTHR11915">
    <property type="entry name" value="SPECTRIN/FILAMIN RELATED CYTOSKELETAL PROTEIN"/>
    <property type="match status" value="1"/>
</dbReference>
<accession>A0A914VLE4</accession>
<keyword evidence="1" id="KW-1185">Reference proteome</keyword>
<name>A0A914VLE4_9BILA</name>